<dbReference type="EMBL" id="CP059265">
    <property type="protein sequence ID" value="QLQ32822.1"/>
    <property type="molecule type" value="Genomic_DNA"/>
</dbReference>
<organism evidence="1 2">
    <name type="scientific">Candidatus Thiothrix singaporensis</name>
    <dbReference type="NCBI Taxonomy" id="2799669"/>
    <lineage>
        <taxon>Bacteria</taxon>
        <taxon>Pseudomonadati</taxon>
        <taxon>Pseudomonadota</taxon>
        <taxon>Gammaproteobacteria</taxon>
        <taxon>Thiotrichales</taxon>
        <taxon>Thiotrichaceae</taxon>
        <taxon>Thiothrix</taxon>
    </lineage>
</organism>
<evidence type="ECO:0000313" key="1">
    <source>
        <dbReference type="EMBL" id="QLQ32822.1"/>
    </source>
</evidence>
<proteinExistence type="predicted"/>
<dbReference type="Proteomes" id="UP000510621">
    <property type="component" value="Chromosome"/>
</dbReference>
<dbReference type="KEGG" id="this:HZT40_15880"/>
<name>A0A7L6AUR9_9GAMM</name>
<protein>
    <submittedName>
        <fullName evidence="1">DOMON-like domain-containing protein</fullName>
    </submittedName>
</protein>
<reference evidence="1" key="1">
    <citation type="submission" date="2020-06" db="EMBL/GenBank/DDBJ databases">
        <title>Analysis procedures for assessing recovery of high quality, complete, closed genomes from Nanopore long read metagenome sequencing.</title>
        <authorList>
            <person name="Bessarab I."/>
            <person name="Arumugam K."/>
            <person name="Haryono M."/>
            <person name="Liu X."/>
            <person name="Roy S."/>
            <person name="Zuniga-Montanez R.E."/>
            <person name="Qiu G."/>
            <person name="Drautz-Moses D.I."/>
            <person name="Law Y.Y."/>
            <person name="Wuertz S."/>
            <person name="Lauro F.M."/>
            <person name="Huson D.H."/>
            <person name="Williams R.B."/>
        </authorList>
    </citation>
    <scope>NUCLEOTIDE SEQUENCE [LARGE SCALE GENOMIC DNA]</scope>
    <source>
        <strain evidence="1">SSD2</strain>
    </source>
</reference>
<dbReference type="AlphaFoldDB" id="A0A7L6AUR9"/>
<accession>A0A7L6AUR9</accession>
<dbReference type="Gene3D" id="2.60.40.1190">
    <property type="match status" value="1"/>
</dbReference>
<evidence type="ECO:0000313" key="2">
    <source>
        <dbReference type="Proteomes" id="UP000510621"/>
    </source>
</evidence>
<gene>
    <name evidence="1" type="ORF">HZT40_15880</name>
</gene>
<sequence length="188" mass="20455">MLLLSCHPTTPCAALHSLQATAEHTPEGGLRLRYLLNGDLAHILFPPPQAPVATDGLWEHTCFEAFIGVQGKAAYREFNFSPSGQWAAYAFSSYRQRLAWMASHAPEVTFSLAPEGSKDGDGLQLDAFIAAADLPVNPKGKALELGLTAVIETTTGKKSYWALKHPPERPDFHQRAGFTATLRQQAAK</sequence>
<keyword evidence="2" id="KW-1185">Reference proteome</keyword>
<dbReference type="CDD" id="cd09627">
    <property type="entry name" value="DOMON_murB_like"/>
    <property type="match status" value="1"/>
</dbReference>